<gene>
    <name evidence="2" type="ORF">CHO01_03860</name>
    <name evidence="3" type="ORF">HNR08_002184</name>
</gene>
<reference evidence="2 4" key="1">
    <citation type="submission" date="2019-07" db="EMBL/GenBank/DDBJ databases">
        <title>Whole genome shotgun sequence of Cellulomonas hominis NBRC 16055.</title>
        <authorList>
            <person name="Hosoyama A."/>
            <person name="Uohara A."/>
            <person name="Ohji S."/>
            <person name="Ichikawa N."/>
        </authorList>
    </citation>
    <scope>NUCLEOTIDE SEQUENCE [LARGE SCALE GENOMIC DNA]</scope>
    <source>
        <strain evidence="2 4">NBRC 16055</strain>
    </source>
</reference>
<dbReference type="Pfam" id="PF12840">
    <property type="entry name" value="HTH_20"/>
    <property type="match status" value="1"/>
</dbReference>
<accession>A0A511F7N8</accession>
<dbReference type="EMBL" id="JACHDN010000001">
    <property type="protein sequence ID" value="MBB5473448.1"/>
    <property type="molecule type" value="Genomic_DNA"/>
</dbReference>
<dbReference type="InterPro" id="IPR036388">
    <property type="entry name" value="WH-like_DNA-bd_sf"/>
</dbReference>
<dbReference type="InterPro" id="IPR001845">
    <property type="entry name" value="HTH_ArsR_DNA-bd_dom"/>
</dbReference>
<dbReference type="SMART" id="SM00418">
    <property type="entry name" value="HTH_ARSR"/>
    <property type="match status" value="1"/>
</dbReference>
<comment type="caution">
    <text evidence="2">The sequence shown here is derived from an EMBL/GenBank/DDBJ whole genome shotgun (WGS) entry which is preliminary data.</text>
</comment>
<dbReference type="InterPro" id="IPR036390">
    <property type="entry name" value="WH_DNA-bd_sf"/>
</dbReference>
<dbReference type="SUPFAM" id="SSF46785">
    <property type="entry name" value="Winged helix' DNA-binding domain"/>
    <property type="match status" value="1"/>
</dbReference>
<evidence type="ECO:0000313" key="2">
    <source>
        <dbReference type="EMBL" id="GEL45270.1"/>
    </source>
</evidence>
<feature type="domain" description="HTH arsR-type" evidence="1">
    <location>
        <begin position="15"/>
        <end position="97"/>
    </location>
</feature>
<dbReference type="Proteomes" id="UP000321723">
    <property type="component" value="Unassembled WGS sequence"/>
</dbReference>
<evidence type="ECO:0000313" key="5">
    <source>
        <dbReference type="Proteomes" id="UP000564629"/>
    </source>
</evidence>
<reference evidence="3 5" key="2">
    <citation type="submission" date="2020-08" db="EMBL/GenBank/DDBJ databases">
        <title>Sequencing the genomes of 1000 actinobacteria strains.</title>
        <authorList>
            <person name="Klenk H.-P."/>
        </authorList>
    </citation>
    <scope>NUCLEOTIDE SEQUENCE [LARGE SCALE GENOMIC DNA]</scope>
    <source>
        <strain evidence="3 5">DSM 9581</strain>
    </source>
</reference>
<name>A0A511F7N8_9CELL</name>
<evidence type="ECO:0000313" key="3">
    <source>
        <dbReference type="EMBL" id="MBB5473448.1"/>
    </source>
</evidence>
<dbReference type="AlphaFoldDB" id="A0A511F7N8"/>
<evidence type="ECO:0000259" key="1">
    <source>
        <dbReference type="SMART" id="SM00418"/>
    </source>
</evidence>
<keyword evidence="4" id="KW-1185">Reference proteome</keyword>
<evidence type="ECO:0000313" key="4">
    <source>
        <dbReference type="Proteomes" id="UP000321723"/>
    </source>
</evidence>
<protein>
    <submittedName>
        <fullName evidence="3">DNA-binding transcriptional ArsR family regulator</fullName>
    </submittedName>
</protein>
<proteinExistence type="predicted"/>
<dbReference type="RefSeq" id="WP_146832724.1">
    <property type="nucleotide sequence ID" value="NZ_BJVQ01000003.1"/>
</dbReference>
<dbReference type="GO" id="GO:0003677">
    <property type="term" value="F:DNA binding"/>
    <property type="evidence" value="ECO:0007669"/>
    <property type="project" value="UniProtKB-KW"/>
</dbReference>
<sequence>MDDVNASRPRSVGADALKAFTHPLRMAMIDHLQEHGPATATQLARALGESTGQTSYHLRQLERHGFVEDDPEHTGGRERWWRPVSFWVDGAALREDPAGATALRATQRWVVAERMRVLNAWAEADDPDPVWAEVGTSSRATAHLVPAEAEALIAELEAVVRRHLDAAKARQDAEGSDGRRRVRVYVDVLPLPADVPADAPAGDG</sequence>
<dbReference type="GO" id="GO:0003700">
    <property type="term" value="F:DNA-binding transcription factor activity"/>
    <property type="evidence" value="ECO:0007669"/>
    <property type="project" value="InterPro"/>
</dbReference>
<dbReference type="Gene3D" id="1.10.10.10">
    <property type="entry name" value="Winged helix-like DNA-binding domain superfamily/Winged helix DNA-binding domain"/>
    <property type="match status" value="1"/>
</dbReference>
<dbReference type="CDD" id="cd00090">
    <property type="entry name" value="HTH_ARSR"/>
    <property type="match status" value="1"/>
</dbReference>
<dbReference type="InterPro" id="IPR011991">
    <property type="entry name" value="ArsR-like_HTH"/>
</dbReference>
<dbReference type="EMBL" id="BJVQ01000003">
    <property type="protein sequence ID" value="GEL45270.1"/>
    <property type="molecule type" value="Genomic_DNA"/>
</dbReference>
<dbReference type="Proteomes" id="UP000564629">
    <property type="component" value="Unassembled WGS sequence"/>
</dbReference>
<keyword evidence="3" id="KW-0238">DNA-binding</keyword>
<organism evidence="2 4">
    <name type="scientific">Cellulomonas hominis</name>
    <dbReference type="NCBI Taxonomy" id="156981"/>
    <lineage>
        <taxon>Bacteria</taxon>
        <taxon>Bacillati</taxon>
        <taxon>Actinomycetota</taxon>
        <taxon>Actinomycetes</taxon>
        <taxon>Micrococcales</taxon>
        <taxon>Cellulomonadaceae</taxon>
        <taxon>Cellulomonas</taxon>
    </lineage>
</organism>
<dbReference type="OrthoDB" id="7945987at2"/>